<dbReference type="SUPFAM" id="SSF53927">
    <property type="entry name" value="Cytidine deaminase-like"/>
    <property type="match status" value="1"/>
</dbReference>
<dbReference type="Gene3D" id="3.40.140.10">
    <property type="entry name" value="Cytidine Deaminase, domain 2"/>
    <property type="match status" value="1"/>
</dbReference>
<evidence type="ECO:0000256" key="2">
    <source>
        <dbReference type="ARBA" id="ARBA00010669"/>
    </source>
</evidence>
<evidence type="ECO:0000256" key="3">
    <source>
        <dbReference type="ARBA" id="ARBA00011738"/>
    </source>
</evidence>
<dbReference type="HAMAP" id="MF_00972">
    <property type="entry name" value="tRNA_aden_deaminase"/>
    <property type="match status" value="1"/>
</dbReference>
<organism evidence="12">
    <name type="scientific">termite gut metagenome</name>
    <dbReference type="NCBI Taxonomy" id="433724"/>
    <lineage>
        <taxon>unclassified sequences</taxon>
        <taxon>metagenomes</taxon>
        <taxon>organismal metagenomes</taxon>
    </lineage>
</organism>
<sequence>MLDDTYFMKQALVEADNAAARGEVPVGAVIVCKERIISRAHNLTETLNDVTAHAEMQAITAAANVLGGKYLNECTLYVTVEPCVMCAGAIAWAQIGRLVYGAEDEKRGYQHFAPQALHPKTTVVKGFLADECACRMKAFFATKR</sequence>
<dbReference type="PANTHER" id="PTHR11079:SF202">
    <property type="entry name" value="TRNA-SPECIFIC ADENOSINE DEAMINASE"/>
    <property type="match status" value="1"/>
</dbReference>
<comment type="similarity">
    <text evidence="2">Belongs to the cytidine and deoxycytidylate deaminase family. ADAT2 subfamily.</text>
</comment>
<dbReference type="InterPro" id="IPR028883">
    <property type="entry name" value="tRNA_aden_deaminase"/>
</dbReference>
<keyword evidence="9" id="KW-0862">Zinc</keyword>
<dbReference type="AlphaFoldDB" id="A0A5J4QCJ6"/>
<reference evidence="12" key="1">
    <citation type="submission" date="2019-03" db="EMBL/GenBank/DDBJ databases">
        <title>Single cell metagenomics reveals metabolic interactions within the superorganism composed of flagellate Streblomastix strix and complex community of Bacteroidetes bacteria on its surface.</title>
        <authorList>
            <person name="Treitli S.C."/>
            <person name="Kolisko M."/>
            <person name="Husnik F."/>
            <person name="Keeling P."/>
            <person name="Hampl V."/>
        </authorList>
    </citation>
    <scope>NUCLEOTIDE SEQUENCE</scope>
    <source>
        <strain evidence="12">STM</strain>
    </source>
</reference>
<comment type="catalytic activity">
    <reaction evidence="10">
        <text>adenosine(34) in tRNA + H2O + H(+) = inosine(34) in tRNA + NH4(+)</text>
        <dbReference type="Rhea" id="RHEA:43168"/>
        <dbReference type="Rhea" id="RHEA-COMP:10373"/>
        <dbReference type="Rhea" id="RHEA-COMP:10374"/>
        <dbReference type="ChEBI" id="CHEBI:15377"/>
        <dbReference type="ChEBI" id="CHEBI:15378"/>
        <dbReference type="ChEBI" id="CHEBI:28938"/>
        <dbReference type="ChEBI" id="CHEBI:74411"/>
        <dbReference type="ChEBI" id="CHEBI:82852"/>
        <dbReference type="EC" id="3.5.4.33"/>
    </reaction>
</comment>
<comment type="subunit">
    <text evidence="3">Homodimer.</text>
</comment>
<comment type="cofactor">
    <cofactor evidence="1">
        <name>Zn(2+)</name>
        <dbReference type="ChEBI" id="CHEBI:29105"/>
    </cofactor>
</comment>
<accession>A0A5J4QCJ6</accession>
<dbReference type="GO" id="GO:0052717">
    <property type="term" value="F:tRNA-specific adenosine-34 deaminase activity"/>
    <property type="evidence" value="ECO:0007669"/>
    <property type="project" value="UniProtKB-EC"/>
</dbReference>
<dbReference type="GO" id="GO:0008270">
    <property type="term" value="F:zinc ion binding"/>
    <property type="evidence" value="ECO:0007669"/>
    <property type="project" value="InterPro"/>
</dbReference>
<dbReference type="CDD" id="cd01285">
    <property type="entry name" value="nucleoside_deaminase"/>
    <property type="match status" value="1"/>
</dbReference>
<protein>
    <recommendedName>
        <fullName evidence="5">tRNA-specific adenosine deaminase 2</fullName>
        <ecNumber evidence="4">3.5.4.33</ecNumber>
    </recommendedName>
</protein>
<dbReference type="EC" id="3.5.4.33" evidence="4"/>
<feature type="domain" description="CMP/dCMP-type deaminase" evidence="11">
    <location>
        <begin position="2"/>
        <end position="120"/>
    </location>
</feature>
<gene>
    <name evidence="12" type="ORF">EZS27_030702</name>
</gene>
<dbReference type="InterPro" id="IPR016192">
    <property type="entry name" value="APOBEC/CMP_deaminase_Zn-bd"/>
</dbReference>
<evidence type="ECO:0000256" key="1">
    <source>
        <dbReference type="ARBA" id="ARBA00001947"/>
    </source>
</evidence>
<dbReference type="InterPro" id="IPR016193">
    <property type="entry name" value="Cytidine_deaminase-like"/>
</dbReference>
<evidence type="ECO:0000313" key="12">
    <source>
        <dbReference type="EMBL" id="KAA6319397.1"/>
    </source>
</evidence>
<keyword evidence="8 12" id="KW-0378">Hydrolase</keyword>
<evidence type="ECO:0000256" key="7">
    <source>
        <dbReference type="ARBA" id="ARBA00022723"/>
    </source>
</evidence>
<comment type="caution">
    <text evidence="12">The sequence shown here is derived from an EMBL/GenBank/DDBJ whole genome shotgun (WGS) entry which is preliminary data.</text>
</comment>
<evidence type="ECO:0000256" key="9">
    <source>
        <dbReference type="ARBA" id="ARBA00022833"/>
    </source>
</evidence>
<dbReference type="InterPro" id="IPR002125">
    <property type="entry name" value="CMP_dCMP_dom"/>
</dbReference>
<dbReference type="PROSITE" id="PS51747">
    <property type="entry name" value="CYT_DCMP_DEAMINASES_2"/>
    <property type="match status" value="1"/>
</dbReference>
<evidence type="ECO:0000256" key="6">
    <source>
        <dbReference type="ARBA" id="ARBA00022694"/>
    </source>
</evidence>
<dbReference type="GO" id="GO:0002100">
    <property type="term" value="P:tRNA wobble adenosine to inosine editing"/>
    <property type="evidence" value="ECO:0007669"/>
    <property type="project" value="InterPro"/>
</dbReference>
<proteinExistence type="inferred from homology"/>
<dbReference type="EMBL" id="SNRY01003891">
    <property type="protein sequence ID" value="KAA6319397.1"/>
    <property type="molecule type" value="Genomic_DNA"/>
</dbReference>
<dbReference type="Pfam" id="PF00383">
    <property type="entry name" value="dCMP_cyt_deam_1"/>
    <property type="match status" value="1"/>
</dbReference>
<evidence type="ECO:0000256" key="10">
    <source>
        <dbReference type="ARBA" id="ARBA00048045"/>
    </source>
</evidence>
<dbReference type="PANTHER" id="PTHR11079">
    <property type="entry name" value="CYTOSINE DEAMINASE FAMILY MEMBER"/>
    <property type="match status" value="1"/>
</dbReference>
<name>A0A5J4QCJ6_9ZZZZ</name>
<evidence type="ECO:0000256" key="4">
    <source>
        <dbReference type="ARBA" id="ARBA00012740"/>
    </source>
</evidence>
<evidence type="ECO:0000256" key="8">
    <source>
        <dbReference type="ARBA" id="ARBA00022801"/>
    </source>
</evidence>
<keyword evidence="6" id="KW-0819">tRNA processing</keyword>
<keyword evidence="7" id="KW-0479">Metal-binding</keyword>
<dbReference type="FunFam" id="3.40.140.10:FF:000038">
    <property type="entry name" value="tRNA-specific adenosine deaminase"/>
    <property type="match status" value="1"/>
</dbReference>
<evidence type="ECO:0000256" key="5">
    <source>
        <dbReference type="ARBA" id="ARBA00019216"/>
    </source>
</evidence>
<evidence type="ECO:0000259" key="11">
    <source>
        <dbReference type="PROSITE" id="PS51747"/>
    </source>
</evidence>
<dbReference type="PROSITE" id="PS00903">
    <property type="entry name" value="CYT_DCMP_DEAMINASES_1"/>
    <property type="match status" value="1"/>
</dbReference>